<dbReference type="GeneID" id="97996035"/>
<evidence type="ECO:0000313" key="3">
    <source>
        <dbReference type="Proteomes" id="UP000260649"/>
    </source>
</evidence>
<keyword evidence="1" id="KW-0732">Signal</keyword>
<keyword evidence="3" id="KW-1185">Reference proteome</keyword>
<sequence>MTKRNRILCLCLAILATAAVAFFLLYPHTTGPVLPRSGDAHIQAVELRADGELRVWSPKTEEDREKELVILDFLAESRQRHLLPNHETDWSGDASQRQYMLIVIQNGSNLVNIDLAQDDIVGEGPFNMVFSDGCLFPSRGYLLTPGEIRTFVERTLDDANYTVSSAV</sequence>
<proteinExistence type="predicted"/>
<evidence type="ECO:0000313" key="2">
    <source>
        <dbReference type="EMBL" id="RFT05977.1"/>
    </source>
</evidence>
<organism evidence="2 3">
    <name type="scientific">Evtepia gabavorous</name>
    <dbReference type="NCBI Taxonomy" id="2211183"/>
    <lineage>
        <taxon>Bacteria</taxon>
        <taxon>Bacillati</taxon>
        <taxon>Bacillota</taxon>
        <taxon>Clostridia</taxon>
        <taxon>Eubacteriales</taxon>
        <taxon>Evtepia</taxon>
    </lineage>
</organism>
<evidence type="ECO:0008006" key="4">
    <source>
        <dbReference type="Google" id="ProtNLM"/>
    </source>
</evidence>
<dbReference type="Proteomes" id="UP000260649">
    <property type="component" value="Unassembled WGS sequence"/>
</dbReference>
<dbReference type="EMBL" id="QQRQ01000020">
    <property type="protein sequence ID" value="RFT05977.1"/>
    <property type="molecule type" value="Genomic_DNA"/>
</dbReference>
<dbReference type="RefSeq" id="WP_021919103.1">
    <property type="nucleotide sequence ID" value="NZ_CAKXKJ010000007.1"/>
</dbReference>
<name>A0A3E2B1V3_9FIRM</name>
<dbReference type="AlphaFoldDB" id="A0A3E2B1V3"/>
<protein>
    <recommendedName>
        <fullName evidence="4">DUF4340 domain-containing protein</fullName>
    </recommendedName>
</protein>
<reference evidence="2 3" key="1">
    <citation type="submission" date="2018-07" db="EMBL/GenBank/DDBJ databases">
        <title>GABA Modulating Bacteria of the Human Gut Microbiota.</title>
        <authorList>
            <person name="Strandwitz P."/>
            <person name="Kim K.H."/>
            <person name="Terekhova D."/>
            <person name="Liu J.K."/>
            <person name="Sharma A."/>
            <person name="Levering J."/>
            <person name="Mcdonald D."/>
            <person name="Dietrich D."/>
            <person name="Ramadhar T.R."/>
            <person name="Lekbua A."/>
            <person name="Mroue N."/>
            <person name="Liston C."/>
            <person name="Stewart E.J."/>
            <person name="Dubin M.J."/>
            <person name="Zengler K."/>
            <person name="Knight R."/>
            <person name="Gilbert J.A."/>
            <person name="Clardy J."/>
            <person name="Lewis K."/>
        </authorList>
    </citation>
    <scope>NUCLEOTIDE SEQUENCE [LARGE SCALE GENOMIC DNA]</scope>
    <source>
        <strain evidence="2 3">KLE1738</strain>
    </source>
</reference>
<gene>
    <name evidence="2" type="ORF">DV520_09845</name>
</gene>
<feature type="signal peptide" evidence="1">
    <location>
        <begin position="1"/>
        <end position="21"/>
    </location>
</feature>
<feature type="chain" id="PRO_5017799104" description="DUF4340 domain-containing protein" evidence="1">
    <location>
        <begin position="22"/>
        <end position="167"/>
    </location>
</feature>
<comment type="caution">
    <text evidence="2">The sequence shown here is derived from an EMBL/GenBank/DDBJ whole genome shotgun (WGS) entry which is preliminary data.</text>
</comment>
<evidence type="ECO:0000256" key="1">
    <source>
        <dbReference type="SAM" id="SignalP"/>
    </source>
</evidence>
<accession>A0A3E2B1V3</accession>